<proteinExistence type="inferred from homology"/>
<organism evidence="6 7">
    <name type="scientific">Aliidiomarina sanyensis</name>
    <dbReference type="NCBI Taxonomy" id="1249555"/>
    <lineage>
        <taxon>Bacteria</taxon>
        <taxon>Pseudomonadati</taxon>
        <taxon>Pseudomonadota</taxon>
        <taxon>Gammaproteobacteria</taxon>
        <taxon>Alteromonadales</taxon>
        <taxon>Idiomarinaceae</taxon>
        <taxon>Aliidiomarina</taxon>
    </lineage>
</organism>
<dbReference type="Gene3D" id="3.40.800.10">
    <property type="entry name" value="Ureohydrolase domain"/>
    <property type="match status" value="1"/>
</dbReference>
<evidence type="ECO:0000313" key="6">
    <source>
        <dbReference type="EMBL" id="RUO32716.1"/>
    </source>
</evidence>
<gene>
    <name evidence="6" type="ORF">CWE11_08040</name>
</gene>
<sequence>MTTDTPLYWRPVHPGAFVKSRPGESRIGQSMLAPQAWDTLLSALSSDTIVLVGVPESIGPRANLGQGGAEAGFSAFLAQFLNMQETGRLPLHSLCLGGEVDCTDLMAQAAKLDASQPEELAQLRALCAEVDTRVESVLTPLFQTGARVILIGGGHNNAYPLLKSLASASERLVGAVNLDPHSDFRPQEGRHSGNGFSYAHAEGVLQHYQVVTLHEAKNSKATLDQLQAAGGRYISMHQLLDSRMDKVMSEVVRQALEWDVPLGIELDIDAITGAPASAYNYAGVTLPEAQTFVQRLGMLPQARYLHLAEAAPACHPAGFAAGQKAVGQILSELVFTYLLSRNQ</sequence>
<accession>A0A432WFX0</accession>
<protein>
    <submittedName>
        <fullName evidence="6">Arginase</fullName>
    </submittedName>
</protein>
<dbReference type="InterPro" id="IPR023696">
    <property type="entry name" value="Ureohydrolase_dom_sf"/>
</dbReference>
<dbReference type="AlphaFoldDB" id="A0A432WFX0"/>
<comment type="similarity">
    <text evidence="5">Belongs to the arginase family.</text>
</comment>
<evidence type="ECO:0000256" key="5">
    <source>
        <dbReference type="PROSITE-ProRule" id="PRU00742"/>
    </source>
</evidence>
<dbReference type="Pfam" id="PF00491">
    <property type="entry name" value="Arginase"/>
    <property type="match status" value="1"/>
</dbReference>
<dbReference type="OrthoDB" id="9788689at2"/>
<dbReference type="GO" id="GO:0033389">
    <property type="term" value="P:putrescine biosynthetic process from arginine, via agmatine"/>
    <property type="evidence" value="ECO:0007669"/>
    <property type="project" value="TreeGrafter"/>
</dbReference>
<comment type="caution">
    <text evidence="6">The sequence shown here is derived from an EMBL/GenBank/DDBJ whole genome shotgun (WGS) entry which is preliminary data.</text>
</comment>
<dbReference type="EMBL" id="PIPM01000007">
    <property type="protein sequence ID" value="RUO32716.1"/>
    <property type="molecule type" value="Genomic_DNA"/>
</dbReference>
<dbReference type="InterPro" id="IPR006035">
    <property type="entry name" value="Ureohydrolase"/>
</dbReference>
<evidence type="ECO:0000313" key="7">
    <source>
        <dbReference type="Proteomes" id="UP000288405"/>
    </source>
</evidence>
<keyword evidence="4" id="KW-0464">Manganese</keyword>
<keyword evidence="3" id="KW-0369">Histidine metabolism</keyword>
<dbReference type="PANTHER" id="PTHR11358:SF35">
    <property type="entry name" value="FORMIMIDOYLGLUTAMASE"/>
    <property type="match status" value="1"/>
</dbReference>
<evidence type="ECO:0000256" key="1">
    <source>
        <dbReference type="ARBA" id="ARBA00022723"/>
    </source>
</evidence>
<dbReference type="PROSITE" id="PS51409">
    <property type="entry name" value="ARGINASE_2"/>
    <property type="match status" value="1"/>
</dbReference>
<dbReference type="Proteomes" id="UP000288405">
    <property type="component" value="Unassembled WGS sequence"/>
</dbReference>
<keyword evidence="2" id="KW-0378">Hydrolase</keyword>
<dbReference type="GO" id="GO:0008783">
    <property type="term" value="F:agmatinase activity"/>
    <property type="evidence" value="ECO:0007669"/>
    <property type="project" value="TreeGrafter"/>
</dbReference>
<dbReference type="PANTHER" id="PTHR11358">
    <property type="entry name" value="ARGINASE/AGMATINASE"/>
    <property type="match status" value="1"/>
</dbReference>
<reference evidence="6 7" key="1">
    <citation type="journal article" date="2011" name="Front. Microbiol.">
        <title>Genomic signatures of strain selection and enhancement in Bacillus atrophaeus var. globigii, a historical biowarfare simulant.</title>
        <authorList>
            <person name="Gibbons H.S."/>
            <person name="Broomall S.M."/>
            <person name="McNew L.A."/>
            <person name="Daligault H."/>
            <person name="Chapman C."/>
            <person name="Bruce D."/>
            <person name="Karavis M."/>
            <person name="Krepps M."/>
            <person name="McGregor P.A."/>
            <person name="Hong C."/>
            <person name="Park K.H."/>
            <person name="Akmal A."/>
            <person name="Feldman A."/>
            <person name="Lin J.S."/>
            <person name="Chang W.E."/>
            <person name="Higgs B.W."/>
            <person name="Demirev P."/>
            <person name="Lindquist J."/>
            <person name="Liem A."/>
            <person name="Fochler E."/>
            <person name="Read T.D."/>
            <person name="Tapia R."/>
            <person name="Johnson S."/>
            <person name="Bishop-Lilly K.A."/>
            <person name="Detter C."/>
            <person name="Han C."/>
            <person name="Sozhamannan S."/>
            <person name="Rosenzweig C.N."/>
            <person name="Skowronski E.W."/>
        </authorList>
    </citation>
    <scope>NUCLEOTIDE SEQUENCE [LARGE SCALE GENOMIC DNA]</scope>
    <source>
        <strain evidence="6 7">GYP-17</strain>
    </source>
</reference>
<dbReference type="GO" id="GO:0046872">
    <property type="term" value="F:metal ion binding"/>
    <property type="evidence" value="ECO:0007669"/>
    <property type="project" value="UniProtKB-KW"/>
</dbReference>
<evidence type="ECO:0000256" key="4">
    <source>
        <dbReference type="ARBA" id="ARBA00023211"/>
    </source>
</evidence>
<dbReference type="RefSeq" id="WP_126777100.1">
    <property type="nucleotide sequence ID" value="NZ_PIPM01000007.1"/>
</dbReference>
<keyword evidence="1" id="KW-0479">Metal-binding</keyword>
<evidence type="ECO:0000256" key="3">
    <source>
        <dbReference type="ARBA" id="ARBA00022808"/>
    </source>
</evidence>
<keyword evidence="7" id="KW-1185">Reference proteome</keyword>
<name>A0A432WFX0_9GAMM</name>
<evidence type="ECO:0000256" key="2">
    <source>
        <dbReference type="ARBA" id="ARBA00022801"/>
    </source>
</evidence>
<dbReference type="CDD" id="cd09988">
    <property type="entry name" value="Formimidoylglutamase"/>
    <property type="match status" value="1"/>
</dbReference>
<dbReference type="GO" id="GO:0006547">
    <property type="term" value="P:L-histidine metabolic process"/>
    <property type="evidence" value="ECO:0007669"/>
    <property type="project" value="UniProtKB-KW"/>
</dbReference>
<dbReference type="SUPFAM" id="SSF52768">
    <property type="entry name" value="Arginase/deacetylase"/>
    <property type="match status" value="1"/>
</dbReference>